<dbReference type="AlphaFoldDB" id="A0A1C3XH82"/>
<proteinExistence type="predicted"/>
<protein>
    <submittedName>
        <fullName evidence="1">Uncharacterized protein</fullName>
    </submittedName>
</protein>
<evidence type="ECO:0000313" key="1">
    <source>
        <dbReference type="EMBL" id="SCB51525.1"/>
    </source>
</evidence>
<gene>
    <name evidence="1" type="ORF">GA0061099_10199</name>
</gene>
<sequence>MPYGDDGKMVHGIIARCGAPGCEAEIPLPVNTMQNTRGADAEVEWRFIARKLGAKGWHVGRSRTAHRCPRCLNAAKFSSIRKAEAMQNGNAMNDKLKVEKDNMRVMTREDRRIIFEKLNEVYLNDKVGYGDGWTDEKLAVDLGVPRAWVKLIRDENFGDEVGNENIREQIKEARELMSQVKAIEPRVSEAQRLLAVADKIEKSPAEIAKVFK</sequence>
<reference evidence="1 2" key="1">
    <citation type="submission" date="2016-08" db="EMBL/GenBank/DDBJ databases">
        <authorList>
            <person name="Seilhamer J.J."/>
        </authorList>
    </citation>
    <scope>NUCLEOTIDE SEQUENCE [LARGE SCALE GENOMIC DNA]</scope>
    <source>
        <strain evidence="1 2">CCBAU 10071</strain>
    </source>
</reference>
<dbReference type="Proteomes" id="UP000183174">
    <property type="component" value="Unassembled WGS sequence"/>
</dbReference>
<evidence type="ECO:0000313" key="2">
    <source>
        <dbReference type="Proteomes" id="UP000183174"/>
    </source>
</evidence>
<dbReference type="EMBL" id="FMAE01000019">
    <property type="protein sequence ID" value="SCB51525.1"/>
    <property type="molecule type" value="Genomic_DNA"/>
</dbReference>
<name>A0A1C3XH82_9BRAD</name>
<accession>A0A1C3XH82</accession>
<organism evidence="1 2">
    <name type="scientific">Bradyrhizobium yuanmingense</name>
    <dbReference type="NCBI Taxonomy" id="108015"/>
    <lineage>
        <taxon>Bacteria</taxon>
        <taxon>Pseudomonadati</taxon>
        <taxon>Pseudomonadota</taxon>
        <taxon>Alphaproteobacteria</taxon>
        <taxon>Hyphomicrobiales</taxon>
        <taxon>Nitrobacteraceae</taxon>
        <taxon>Bradyrhizobium</taxon>
    </lineage>
</organism>